<proteinExistence type="predicted"/>
<feature type="region of interest" description="Disordered" evidence="1">
    <location>
        <begin position="67"/>
        <end position="94"/>
    </location>
</feature>
<feature type="compositionally biased region" description="Low complexity" evidence="1">
    <location>
        <begin position="72"/>
        <end position="91"/>
    </location>
</feature>
<keyword evidence="3" id="KW-1185">Reference proteome</keyword>
<sequence length="301" mass="33693">MPPTPPSILQTSDCDICIWVTRSANRIEDLRRCGLRDIELWKDDSGVGHEILVAEFRHPAGRTFVAVERSSRSPPDASSRSSRQSISAAGSTQSLGASRSSSAMVSAIASHSTLSAVDYIWIKSIHGAFSIKEMVAFVRPKNPQYKRVGYLGRLQRPGPRIPNVLDLTYAAWAAHNTRINYNAHIHNCYWYCNAILHILKAKFGIELNKEAEAGRYNARIMTVSLGNLKVDELVPLTDRYERYMNGNWEGGQTDKERTQAEAERAAAIDAARREAVQGVDAELRRVKEENEALRRQMAQGR</sequence>
<accession>A0A9P6AE01</accession>
<reference evidence="2" key="1">
    <citation type="journal article" date="2020" name="Nat. Commun.">
        <title>Large-scale genome sequencing of mycorrhizal fungi provides insights into the early evolution of symbiotic traits.</title>
        <authorList>
            <person name="Miyauchi S."/>
            <person name="Kiss E."/>
            <person name="Kuo A."/>
            <person name="Drula E."/>
            <person name="Kohler A."/>
            <person name="Sanchez-Garcia M."/>
            <person name="Morin E."/>
            <person name="Andreopoulos B."/>
            <person name="Barry K.W."/>
            <person name="Bonito G."/>
            <person name="Buee M."/>
            <person name="Carver A."/>
            <person name="Chen C."/>
            <person name="Cichocki N."/>
            <person name="Clum A."/>
            <person name="Culley D."/>
            <person name="Crous P.W."/>
            <person name="Fauchery L."/>
            <person name="Girlanda M."/>
            <person name="Hayes R.D."/>
            <person name="Keri Z."/>
            <person name="LaButti K."/>
            <person name="Lipzen A."/>
            <person name="Lombard V."/>
            <person name="Magnuson J."/>
            <person name="Maillard F."/>
            <person name="Murat C."/>
            <person name="Nolan M."/>
            <person name="Ohm R.A."/>
            <person name="Pangilinan J."/>
            <person name="Pereira M.F."/>
            <person name="Perotto S."/>
            <person name="Peter M."/>
            <person name="Pfister S."/>
            <person name="Riley R."/>
            <person name="Sitrit Y."/>
            <person name="Stielow J.B."/>
            <person name="Szollosi G."/>
            <person name="Zifcakova L."/>
            <person name="Stursova M."/>
            <person name="Spatafora J.W."/>
            <person name="Tedersoo L."/>
            <person name="Vaario L.M."/>
            <person name="Yamada A."/>
            <person name="Yan M."/>
            <person name="Wang P."/>
            <person name="Xu J."/>
            <person name="Bruns T."/>
            <person name="Baldrian P."/>
            <person name="Vilgalys R."/>
            <person name="Dunand C."/>
            <person name="Henrissat B."/>
            <person name="Grigoriev I.V."/>
            <person name="Hibbett D."/>
            <person name="Nagy L.G."/>
            <person name="Martin F.M."/>
        </authorList>
    </citation>
    <scope>NUCLEOTIDE SEQUENCE</scope>
    <source>
        <strain evidence="2">UP504</strain>
    </source>
</reference>
<dbReference type="EMBL" id="MU129414">
    <property type="protein sequence ID" value="KAF9503206.1"/>
    <property type="molecule type" value="Genomic_DNA"/>
</dbReference>
<dbReference type="Proteomes" id="UP000886523">
    <property type="component" value="Unassembled WGS sequence"/>
</dbReference>
<gene>
    <name evidence="2" type="ORF">BS47DRAFT_1356390</name>
</gene>
<evidence type="ECO:0000313" key="3">
    <source>
        <dbReference type="Proteomes" id="UP000886523"/>
    </source>
</evidence>
<evidence type="ECO:0000256" key="1">
    <source>
        <dbReference type="SAM" id="MobiDB-lite"/>
    </source>
</evidence>
<evidence type="ECO:0000313" key="2">
    <source>
        <dbReference type="EMBL" id="KAF9503206.1"/>
    </source>
</evidence>
<organism evidence="2 3">
    <name type="scientific">Hydnum rufescens UP504</name>
    <dbReference type="NCBI Taxonomy" id="1448309"/>
    <lineage>
        <taxon>Eukaryota</taxon>
        <taxon>Fungi</taxon>
        <taxon>Dikarya</taxon>
        <taxon>Basidiomycota</taxon>
        <taxon>Agaricomycotina</taxon>
        <taxon>Agaricomycetes</taxon>
        <taxon>Cantharellales</taxon>
        <taxon>Hydnaceae</taxon>
        <taxon>Hydnum</taxon>
    </lineage>
</organism>
<dbReference type="AlphaFoldDB" id="A0A9P6AE01"/>
<comment type="caution">
    <text evidence="2">The sequence shown here is derived from an EMBL/GenBank/DDBJ whole genome shotgun (WGS) entry which is preliminary data.</text>
</comment>
<protein>
    <submittedName>
        <fullName evidence="2">Uncharacterized protein</fullName>
    </submittedName>
</protein>
<name>A0A9P6AE01_9AGAM</name>